<feature type="domain" description="DUF7844" evidence="3">
    <location>
        <begin position="133"/>
        <end position="215"/>
    </location>
</feature>
<evidence type="ECO:0000259" key="2">
    <source>
        <dbReference type="Pfam" id="PF13387"/>
    </source>
</evidence>
<dbReference type="InterPro" id="IPR025178">
    <property type="entry name" value="Lnb_N"/>
</dbReference>
<comment type="caution">
    <text evidence="4">The sequence shown here is derived from an EMBL/GenBank/DDBJ whole genome shotgun (WGS) entry which is preliminary data.</text>
</comment>
<evidence type="ECO:0000256" key="1">
    <source>
        <dbReference type="SAM" id="SignalP"/>
    </source>
</evidence>
<gene>
    <name evidence="4" type="ORF">J2W94_001323</name>
</gene>
<feature type="signal peptide" evidence="1">
    <location>
        <begin position="1"/>
        <end position="24"/>
    </location>
</feature>
<evidence type="ECO:0000259" key="3">
    <source>
        <dbReference type="Pfam" id="PF25226"/>
    </source>
</evidence>
<name>A0ABU1RQK1_9GAMM</name>
<keyword evidence="1" id="KW-0732">Signal</keyword>
<proteinExistence type="predicted"/>
<dbReference type="Pfam" id="PF25226">
    <property type="entry name" value="DUF7844"/>
    <property type="match status" value="2"/>
</dbReference>
<dbReference type="Gene3D" id="3.40.390.10">
    <property type="entry name" value="Collagenase (Catalytic Domain)"/>
    <property type="match status" value="1"/>
</dbReference>
<evidence type="ECO:0000313" key="4">
    <source>
        <dbReference type="EMBL" id="MDR6841059.1"/>
    </source>
</evidence>
<organism evidence="4 5">
    <name type="scientific">Pseudoxanthomonas sacheonensis</name>
    <dbReference type="NCBI Taxonomy" id="443615"/>
    <lineage>
        <taxon>Bacteria</taxon>
        <taxon>Pseudomonadati</taxon>
        <taxon>Pseudomonadota</taxon>
        <taxon>Gammaproteobacteria</taxon>
        <taxon>Lysobacterales</taxon>
        <taxon>Lysobacteraceae</taxon>
        <taxon>Pseudoxanthomonas</taxon>
    </lineage>
</organism>
<keyword evidence="5" id="KW-1185">Reference proteome</keyword>
<evidence type="ECO:0008006" key="6">
    <source>
        <dbReference type="Google" id="ProtNLM"/>
    </source>
</evidence>
<feature type="domain" description="DUF7844" evidence="3">
    <location>
        <begin position="33"/>
        <end position="128"/>
    </location>
</feature>
<accession>A0ABU1RQK1</accession>
<dbReference type="EMBL" id="JAVDTT010000001">
    <property type="protein sequence ID" value="MDR6841059.1"/>
    <property type="molecule type" value="Genomic_DNA"/>
</dbReference>
<feature type="chain" id="PRO_5046550150" description="DUF4105 domain-containing protein" evidence="1">
    <location>
        <begin position="25"/>
        <end position="620"/>
    </location>
</feature>
<evidence type="ECO:0000313" key="5">
    <source>
        <dbReference type="Proteomes" id="UP001254759"/>
    </source>
</evidence>
<protein>
    <recommendedName>
        <fullName evidence="6">DUF4105 domain-containing protein</fullName>
    </recommendedName>
</protein>
<feature type="domain" description="Lnb N-terminal periplasmic" evidence="2">
    <location>
        <begin position="235"/>
        <end position="404"/>
    </location>
</feature>
<dbReference type="RefSeq" id="WP_430540551.1">
    <property type="nucleotide sequence ID" value="NZ_JAVDTT010000001.1"/>
</dbReference>
<dbReference type="InterPro" id="IPR057166">
    <property type="entry name" value="DUF7844"/>
</dbReference>
<reference evidence="4 5" key="1">
    <citation type="submission" date="2023-07" db="EMBL/GenBank/DDBJ databases">
        <title>Sorghum-associated microbial communities from plants grown in Nebraska, USA.</title>
        <authorList>
            <person name="Schachtman D."/>
        </authorList>
    </citation>
    <scope>NUCLEOTIDE SEQUENCE [LARGE SCALE GENOMIC DNA]</scope>
    <source>
        <strain evidence="4 5">BE107</strain>
    </source>
</reference>
<dbReference type="Pfam" id="PF13387">
    <property type="entry name" value="Lnb_N"/>
    <property type="match status" value="1"/>
</dbReference>
<dbReference type="Proteomes" id="UP001254759">
    <property type="component" value="Unassembled WGS sequence"/>
</dbReference>
<sequence length="620" mass="69254">MSPRRGPGLWLALCMLACAGNARAELQLLPEAGPLTAKEAAATQQLLDAAVQRLPPAWIAALDRIPVVWRHDLPAQIHGRARARRLLLNRALLDGWMARPTGAGADEPATRAALSAVVHELAHFYDRTAQGRLSRSPRLLDLAGWQVSPMRLGLRTSHNAFSDRSPDRYELTRASEFVAVNLEHFLLDPDYACRRPALHRFFSEHFDWAPAQADCALGQVFLQADADDGEAALLQLEPSRVYAVDYLLAEANEQPMSRWGHSMLRLVICAPGRPPGPECRLDLRYHRVLSFRAFVDDVQISSWRGLTGSYPSRLFLLPLEQVIDEYTKIELRGLQSIPLRLDREEIAGLLERAAQAHWTYDGRYYFLSNNCAVETFKLLHDGVPRLAGESLASVTPTGLLRRLKKVGVADASVLDDPAEALRLGYRFESASVHYQAMFEVAREGLSLPQKRVQQWLELPPAERAPWLERADPGSSPGQALRTSAALLLLEEAALRQQELLVRDELKRRYFGKEVQQGADGFAGDAALRDFLRLEGFLSRPAALLSNSGYGLPQADERKAIGRESEQYVAQLKQQGVALRADARRWLSPERRSMLEGTEANIALLGERLRRLHKEQGGLQL</sequence>
<dbReference type="InterPro" id="IPR024079">
    <property type="entry name" value="MetalloPept_cat_dom_sf"/>
</dbReference>